<accession>A0A0N8PSG4</accession>
<name>A0A0N8PSG4_9CHLR</name>
<proteinExistence type="predicted"/>
<evidence type="ECO:0000313" key="2">
    <source>
        <dbReference type="Proteomes" id="UP000050509"/>
    </source>
</evidence>
<dbReference type="EMBL" id="LJCR01000474">
    <property type="protein sequence ID" value="KPV52653.1"/>
    <property type="molecule type" value="Genomic_DNA"/>
</dbReference>
<organism evidence="1 2">
    <name type="scientific">Kouleothrix aurantiaca</name>
    <dbReference type="NCBI Taxonomy" id="186479"/>
    <lineage>
        <taxon>Bacteria</taxon>
        <taxon>Bacillati</taxon>
        <taxon>Chloroflexota</taxon>
        <taxon>Chloroflexia</taxon>
        <taxon>Chloroflexales</taxon>
        <taxon>Roseiflexineae</taxon>
        <taxon>Roseiflexaceae</taxon>
        <taxon>Kouleothrix</taxon>
    </lineage>
</organism>
<gene>
    <name evidence="1" type="ORF">SE17_14205</name>
</gene>
<evidence type="ECO:0000313" key="1">
    <source>
        <dbReference type="EMBL" id="KPV52653.1"/>
    </source>
</evidence>
<dbReference type="AlphaFoldDB" id="A0A0N8PSG4"/>
<dbReference type="Proteomes" id="UP000050509">
    <property type="component" value="Unassembled WGS sequence"/>
</dbReference>
<sequence length="75" mass="8353">MPDPRVLHYWDAERFAGLWFAKNIDGADGYMWDTYLLYGPNATWSQAPGPLLGSGGTIIDTSAELRDKLTPLLKP</sequence>
<keyword evidence="2" id="KW-1185">Reference proteome</keyword>
<reference evidence="1 2" key="1">
    <citation type="submission" date="2015-09" db="EMBL/GenBank/DDBJ databases">
        <title>Draft genome sequence of Kouleothrix aurantiaca JCM 19913.</title>
        <authorList>
            <person name="Hemp J."/>
        </authorList>
    </citation>
    <scope>NUCLEOTIDE SEQUENCE [LARGE SCALE GENOMIC DNA]</scope>
    <source>
        <strain evidence="1 2">COM-B</strain>
    </source>
</reference>
<comment type="caution">
    <text evidence="1">The sequence shown here is derived from an EMBL/GenBank/DDBJ whole genome shotgun (WGS) entry which is preliminary data.</text>
</comment>
<protein>
    <submittedName>
        <fullName evidence="1">Uncharacterized protein</fullName>
    </submittedName>
</protein>